<name>A0A3R7PLD6_PENVA</name>
<feature type="compositionally biased region" description="Polar residues" evidence="1">
    <location>
        <begin position="331"/>
        <end position="349"/>
    </location>
</feature>
<feature type="compositionally biased region" description="Low complexity" evidence="1">
    <location>
        <begin position="425"/>
        <end position="445"/>
    </location>
</feature>
<feature type="region of interest" description="Disordered" evidence="1">
    <location>
        <begin position="1"/>
        <end position="257"/>
    </location>
</feature>
<reference evidence="2 3" key="2">
    <citation type="submission" date="2019-01" db="EMBL/GenBank/DDBJ databases">
        <title>The decoding of complex shrimp genome reveals the adaptation for benthos swimmer, frequently molting mechanism and breeding impact on genome.</title>
        <authorList>
            <person name="Sun Y."/>
            <person name="Gao Y."/>
            <person name="Yu Y."/>
        </authorList>
    </citation>
    <scope>NUCLEOTIDE SEQUENCE [LARGE SCALE GENOMIC DNA]</scope>
    <source>
        <tissue evidence="2">Muscle</tissue>
    </source>
</reference>
<feature type="compositionally biased region" description="Basic and acidic residues" evidence="1">
    <location>
        <begin position="128"/>
        <end position="152"/>
    </location>
</feature>
<protein>
    <submittedName>
        <fullName evidence="2">Uncharacterized protein</fullName>
    </submittedName>
</protein>
<dbReference type="AlphaFoldDB" id="A0A3R7PLD6"/>
<evidence type="ECO:0000313" key="3">
    <source>
        <dbReference type="Proteomes" id="UP000283509"/>
    </source>
</evidence>
<accession>A0A3R7PLD6</accession>
<feature type="compositionally biased region" description="Basic and acidic residues" evidence="1">
    <location>
        <begin position="58"/>
        <end position="72"/>
    </location>
</feature>
<dbReference type="OrthoDB" id="425344at2759"/>
<keyword evidence="3" id="KW-1185">Reference proteome</keyword>
<feature type="compositionally biased region" description="Basic and acidic residues" evidence="1">
    <location>
        <begin position="622"/>
        <end position="631"/>
    </location>
</feature>
<reference evidence="2 3" key="1">
    <citation type="submission" date="2018-04" db="EMBL/GenBank/DDBJ databases">
        <authorList>
            <person name="Zhang X."/>
            <person name="Yuan J."/>
            <person name="Li F."/>
            <person name="Xiang J."/>
        </authorList>
    </citation>
    <scope>NUCLEOTIDE SEQUENCE [LARGE SCALE GENOMIC DNA]</scope>
    <source>
        <tissue evidence="2">Muscle</tissue>
    </source>
</reference>
<comment type="caution">
    <text evidence="2">The sequence shown here is derived from an EMBL/GenBank/DDBJ whole genome shotgun (WGS) entry which is preliminary data.</text>
</comment>
<organism evidence="2 3">
    <name type="scientific">Penaeus vannamei</name>
    <name type="common">Whiteleg shrimp</name>
    <name type="synonym">Litopenaeus vannamei</name>
    <dbReference type="NCBI Taxonomy" id="6689"/>
    <lineage>
        <taxon>Eukaryota</taxon>
        <taxon>Metazoa</taxon>
        <taxon>Ecdysozoa</taxon>
        <taxon>Arthropoda</taxon>
        <taxon>Crustacea</taxon>
        <taxon>Multicrustacea</taxon>
        <taxon>Malacostraca</taxon>
        <taxon>Eumalacostraca</taxon>
        <taxon>Eucarida</taxon>
        <taxon>Decapoda</taxon>
        <taxon>Dendrobranchiata</taxon>
        <taxon>Penaeoidea</taxon>
        <taxon>Penaeidae</taxon>
        <taxon>Penaeus</taxon>
    </lineage>
</organism>
<sequence>MKLERSVGGRSGLRRRQEPGNNSEKVRLLNSAVDAVRFESYPGPEAEERRPPPPGRLPPERGRELSPSHEPEALIASWNFRAPSRVNKEGTVRHEARRGLLRPPRQLHNQLQLGQPRRGRGTRPRRSGKVDEERATDAGWEETPHYIKEHGYWVKNSKQVAKVSAGVQDSPSGSAPPDAPTGQPPSHAPAPCPGGCGGGQEGTSSPAVADLASPSTQDDLLLDPVVPLEGATDSESPLGEGASAAPTQEDLATTNSRDGEAASVVYFEELAGSTVSPSRRWEASASVDAEGSASGNNPEKVLRPPTDAVEETGESTSEFATWAAIELETVAATTGNPEANVGSTSTTGNPEAKVGSASTTDNPGVKVGSSSRPGKEEGLNPTGNNHEEMVLRVNQDDGSLETTTPDEGEETRPEMDEGSSTDNQSSDGSPSGPDGSGEAPSAAPSRLPPPRESHPEVEAEEYPVNKLDGGAPPLPAAARTTGKDVFSSAATPPGGPESDSPLAATNDPVEASVYSGPRRPPAAGPPGRKGSRQRGAANPSPPKSLFLLPRRSQGSMRDSWRRLRRRFPEQRSLGTRASGPLSEAEGVKERAAGQRAEGADNSSRLLLPDLVSVIPVDREALADAAESDSRRGGRRWSTIDGRQREVPSASASSREAVGGERIEKSHFPTLSLDSEEPSAEWVPDLEYDLSSLLFHGKYVPLRTASSRSRVARSKLDVSLNYTWPLRRTAEVEGDILLGGLMMVHEREDTMTCGPVMPQVATVNKPTAMPL</sequence>
<feature type="compositionally biased region" description="Polar residues" evidence="1">
    <location>
        <begin position="356"/>
        <end position="372"/>
    </location>
</feature>
<feature type="region of interest" description="Disordered" evidence="1">
    <location>
        <begin position="269"/>
        <end position="317"/>
    </location>
</feature>
<gene>
    <name evidence="2" type="ORF">C7M84_011438</name>
</gene>
<evidence type="ECO:0000313" key="2">
    <source>
        <dbReference type="EMBL" id="ROT70283.1"/>
    </source>
</evidence>
<feature type="compositionally biased region" description="Basic and acidic residues" evidence="1">
    <location>
        <begin position="86"/>
        <end position="98"/>
    </location>
</feature>
<feature type="compositionally biased region" description="Pro residues" evidence="1">
    <location>
        <begin position="177"/>
        <end position="192"/>
    </location>
</feature>
<feature type="compositionally biased region" description="Basic residues" evidence="1">
    <location>
        <begin position="117"/>
        <end position="127"/>
    </location>
</feature>
<proteinExistence type="predicted"/>
<feature type="compositionally biased region" description="Low complexity" evidence="1">
    <location>
        <begin position="218"/>
        <end position="228"/>
    </location>
</feature>
<feature type="region of interest" description="Disordered" evidence="1">
    <location>
        <begin position="622"/>
        <end position="662"/>
    </location>
</feature>
<dbReference type="EMBL" id="QCYY01002445">
    <property type="protein sequence ID" value="ROT70283.1"/>
    <property type="molecule type" value="Genomic_DNA"/>
</dbReference>
<feature type="region of interest" description="Disordered" evidence="1">
    <location>
        <begin position="330"/>
        <end position="600"/>
    </location>
</feature>
<dbReference type="Proteomes" id="UP000283509">
    <property type="component" value="Unassembled WGS sequence"/>
</dbReference>
<feature type="compositionally biased region" description="Basic and acidic residues" evidence="1">
    <location>
        <begin position="558"/>
        <end position="569"/>
    </location>
</feature>
<evidence type="ECO:0000256" key="1">
    <source>
        <dbReference type="SAM" id="MobiDB-lite"/>
    </source>
</evidence>